<evidence type="ECO:0000313" key="2">
    <source>
        <dbReference type="Proteomes" id="UP000062260"/>
    </source>
</evidence>
<dbReference type="STRING" id="128944.AWM75_02390"/>
<dbReference type="RefSeq" id="WP_067977785.1">
    <property type="nucleotide sequence ID" value="NZ_CP014163.1"/>
</dbReference>
<keyword evidence="2" id="KW-1185">Reference proteome</keyword>
<gene>
    <name evidence="1" type="ORF">AWM75_02390</name>
</gene>
<proteinExistence type="predicted"/>
<dbReference type="EMBL" id="CP014163">
    <property type="protein sequence ID" value="AMB98911.1"/>
    <property type="molecule type" value="Genomic_DNA"/>
</dbReference>
<dbReference type="KEGG" id="auh:AWM75_02390"/>
<evidence type="ECO:0000313" key="1">
    <source>
        <dbReference type="EMBL" id="AMB98911.1"/>
    </source>
</evidence>
<name>A0A0X8FKC0_9LACT</name>
<sequence length="225" mass="25186">MPLKSFSQIALYLCFSFTVCLPVLFDFCRIDMMSWPIYLLALILTASYYLIFNLCSQQYYLHCLHEFKHFLLLDVVCLGLILIFAKLASLGVAFSLLIALLIIHTVILSDTMAPCLSQFVFSAVILGLINLYEIAHLDLSLIGLNFALLLLNFAFLLILSLVGKVKISPTFSKGQYILIACLSFILGLVLLNMQTSLSWLQQISLLAAYIVTFILAVANKKILSK</sequence>
<dbReference type="AlphaFoldDB" id="A0A0X8FKC0"/>
<dbReference type="Proteomes" id="UP000062260">
    <property type="component" value="Chromosome"/>
</dbReference>
<reference evidence="2" key="2">
    <citation type="submission" date="2016-01" db="EMBL/GenBank/DDBJ databases">
        <title>Six Aerococcus type strain genome sequencing and assembly using PacBio and Illumina Hiseq.</title>
        <authorList>
            <person name="Carkaci D."/>
            <person name="Dargis R."/>
            <person name="Nielsen X.C."/>
            <person name="Skovgaard O."/>
            <person name="Fuursted K."/>
            <person name="Christensen J.J."/>
        </authorList>
    </citation>
    <scope>NUCLEOTIDE SEQUENCE [LARGE SCALE GENOMIC DNA]</scope>
    <source>
        <strain evidence="2">CCUG42038B</strain>
    </source>
</reference>
<reference evidence="1 2" key="1">
    <citation type="journal article" date="2016" name="Genome Announc.">
        <title>Complete Genome Sequences of Aerococcus christensenii CCUG 28831T, Aerococcus sanguinicola CCUG 43001T, Aerococcus urinae CCUG 36881T, Aerococcus urinaeequi CCUG 28094T, Aerococcus urinaehominis CCUG 42038 BT, and Aerococcus viridans CCUG 4311T.</title>
        <authorList>
            <person name="Carkaci D."/>
            <person name="Dargis R."/>
            <person name="Nielsen X.C."/>
            <person name="Skovgaard O."/>
            <person name="Fuursted K."/>
            <person name="Christensen J.J."/>
        </authorList>
    </citation>
    <scope>NUCLEOTIDE SEQUENCE [LARGE SCALE GENOMIC DNA]</scope>
    <source>
        <strain evidence="1 2">CCUG42038B</strain>
    </source>
</reference>
<accession>A0A0X8FKC0</accession>
<protein>
    <submittedName>
        <fullName evidence="1">Uncharacterized protein</fullName>
    </submittedName>
</protein>
<organism evidence="1 2">
    <name type="scientific">Aerococcus urinaehominis</name>
    <dbReference type="NCBI Taxonomy" id="128944"/>
    <lineage>
        <taxon>Bacteria</taxon>
        <taxon>Bacillati</taxon>
        <taxon>Bacillota</taxon>
        <taxon>Bacilli</taxon>
        <taxon>Lactobacillales</taxon>
        <taxon>Aerococcaceae</taxon>
        <taxon>Aerococcus</taxon>
    </lineage>
</organism>